<dbReference type="GO" id="GO:0140268">
    <property type="term" value="C:endoplasmic reticulum-plasma membrane contact site"/>
    <property type="evidence" value="ECO:0007669"/>
    <property type="project" value="TreeGrafter"/>
</dbReference>
<dbReference type="OrthoDB" id="2162691at2759"/>
<dbReference type="Gene3D" id="2.30.29.30">
    <property type="entry name" value="Pleckstrin-homology domain (PH domain)/Phosphotyrosine-binding domain (PTB)"/>
    <property type="match status" value="1"/>
</dbReference>
<reference evidence="9 10" key="1">
    <citation type="submission" date="2016-05" db="EMBL/GenBank/DDBJ databases">
        <title>Comparative genomics of biotechnologically important yeasts.</title>
        <authorList>
            <consortium name="DOE Joint Genome Institute"/>
            <person name="Riley R."/>
            <person name="Haridas S."/>
            <person name="Wolfe K.H."/>
            <person name="Lopes M.R."/>
            <person name="Hittinger C.T."/>
            <person name="Goker M."/>
            <person name="Salamov A."/>
            <person name="Wisecaver J."/>
            <person name="Long T.M."/>
            <person name="Aerts A.L."/>
            <person name="Barry K."/>
            <person name="Choi C."/>
            <person name="Clum A."/>
            <person name="Coughlan A.Y."/>
            <person name="Deshpande S."/>
            <person name="Douglass A.P."/>
            <person name="Hanson S.J."/>
            <person name="Klenk H.-P."/>
            <person name="LaButti K."/>
            <person name="Lapidus A."/>
            <person name="Lindquist E."/>
            <person name="Lipzen A."/>
            <person name="Meier-kolthoff J.P."/>
            <person name="Ohm R.A."/>
            <person name="Otillar R.P."/>
            <person name="Pangilinan J."/>
            <person name="Peng Y."/>
            <person name="Rokas A."/>
            <person name="Rosa C.A."/>
            <person name="Scheuner C."/>
            <person name="Sibirny A.A."/>
            <person name="Slot J.C."/>
            <person name="Stielow J.B."/>
            <person name="Sun H."/>
            <person name="Kurtzman C.P."/>
            <person name="Blackwell M."/>
            <person name="Grigoriev I.V."/>
            <person name="Jeffries T.W."/>
        </authorList>
    </citation>
    <scope>NUCLEOTIDE SEQUENCE [LARGE SCALE GENOMIC DNA]</scope>
    <source>
        <strain evidence="9 10">NRRL YB-4993</strain>
    </source>
</reference>
<dbReference type="EMBL" id="LXTC01000005">
    <property type="protein sequence ID" value="OBA20106.1"/>
    <property type="molecule type" value="Genomic_DNA"/>
</dbReference>
<evidence type="ECO:0000256" key="1">
    <source>
        <dbReference type="ARBA" id="ARBA00004167"/>
    </source>
</evidence>
<name>A0A1A0H7V5_9ASCO</name>
<dbReference type="GO" id="GO:0032541">
    <property type="term" value="C:cortical endoplasmic reticulum"/>
    <property type="evidence" value="ECO:0007669"/>
    <property type="project" value="TreeGrafter"/>
</dbReference>
<dbReference type="Pfam" id="PF02893">
    <property type="entry name" value="GRAM"/>
    <property type="match status" value="1"/>
</dbReference>
<dbReference type="SMART" id="SM00568">
    <property type="entry name" value="GRAM"/>
    <property type="match status" value="1"/>
</dbReference>
<gene>
    <name evidence="9" type="ORF">METBIDRAFT_44872</name>
</gene>
<dbReference type="GO" id="GO:0120015">
    <property type="term" value="F:sterol transfer activity"/>
    <property type="evidence" value="ECO:0007669"/>
    <property type="project" value="TreeGrafter"/>
</dbReference>
<dbReference type="PANTHER" id="PTHR23319:SF36">
    <property type="entry name" value="MEMBRANE-ANCHORED LIPID-BINDING PROTEIN LAM4-RELATED"/>
    <property type="match status" value="1"/>
</dbReference>
<feature type="region of interest" description="Disordered" evidence="6">
    <location>
        <begin position="93"/>
        <end position="115"/>
    </location>
</feature>
<evidence type="ECO:0000256" key="3">
    <source>
        <dbReference type="ARBA" id="ARBA00022692"/>
    </source>
</evidence>
<dbReference type="AlphaFoldDB" id="A0A1A0H7V5"/>
<keyword evidence="5 7" id="KW-0472">Membrane</keyword>
<dbReference type="GO" id="GO:0005886">
    <property type="term" value="C:plasma membrane"/>
    <property type="evidence" value="ECO:0007669"/>
    <property type="project" value="TreeGrafter"/>
</dbReference>
<feature type="region of interest" description="Disordered" evidence="6">
    <location>
        <begin position="134"/>
        <end position="156"/>
    </location>
</feature>
<evidence type="ECO:0000256" key="6">
    <source>
        <dbReference type="SAM" id="MobiDB-lite"/>
    </source>
</evidence>
<feature type="compositionally biased region" description="Basic residues" evidence="6">
    <location>
        <begin position="307"/>
        <end position="318"/>
    </location>
</feature>
<dbReference type="Pfam" id="PF16016">
    <property type="entry name" value="VASt"/>
    <property type="match status" value="1"/>
</dbReference>
<dbReference type="STRING" id="869754.A0A1A0H7V5"/>
<evidence type="ECO:0000256" key="5">
    <source>
        <dbReference type="ARBA" id="ARBA00023136"/>
    </source>
</evidence>
<comment type="similarity">
    <text evidence="2">Belongs to the YSP2 family.</text>
</comment>
<keyword evidence="3 7" id="KW-0812">Transmembrane</keyword>
<evidence type="ECO:0000256" key="2">
    <source>
        <dbReference type="ARBA" id="ARBA00006582"/>
    </source>
</evidence>
<evidence type="ECO:0000259" key="8">
    <source>
        <dbReference type="PROSITE" id="PS51778"/>
    </source>
</evidence>
<dbReference type="GO" id="GO:0005739">
    <property type="term" value="C:mitochondrion"/>
    <property type="evidence" value="ECO:0007669"/>
    <property type="project" value="TreeGrafter"/>
</dbReference>
<feature type="domain" description="VASt" evidence="8">
    <location>
        <begin position="436"/>
        <end position="605"/>
    </location>
</feature>
<feature type="compositionally biased region" description="Polar residues" evidence="6">
    <location>
        <begin position="375"/>
        <end position="384"/>
    </location>
</feature>
<protein>
    <recommendedName>
        <fullName evidence="8">VASt domain-containing protein</fullName>
    </recommendedName>
</protein>
<dbReference type="Proteomes" id="UP000092555">
    <property type="component" value="Unassembled WGS sequence"/>
</dbReference>
<feature type="compositionally biased region" description="Polar residues" evidence="6">
    <location>
        <begin position="135"/>
        <end position="149"/>
    </location>
</feature>
<dbReference type="CDD" id="cd13220">
    <property type="entry name" value="PH-GRAM_GRAMDC"/>
    <property type="match status" value="1"/>
</dbReference>
<evidence type="ECO:0000256" key="7">
    <source>
        <dbReference type="SAM" id="Phobius"/>
    </source>
</evidence>
<evidence type="ECO:0000256" key="4">
    <source>
        <dbReference type="ARBA" id="ARBA00022989"/>
    </source>
</evidence>
<dbReference type="RefSeq" id="XP_018710631.1">
    <property type="nucleotide sequence ID" value="XM_018857846.1"/>
</dbReference>
<feature type="transmembrane region" description="Helical" evidence="7">
    <location>
        <begin position="665"/>
        <end position="687"/>
    </location>
</feature>
<keyword evidence="4 7" id="KW-1133">Transmembrane helix</keyword>
<dbReference type="GO" id="GO:0032934">
    <property type="term" value="F:sterol binding"/>
    <property type="evidence" value="ECO:0007669"/>
    <property type="project" value="TreeGrafter"/>
</dbReference>
<dbReference type="GeneID" id="30030822"/>
<dbReference type="InterPro" id="IPR051482">
    <property type="entry name" value="Cholesterol_transport"/>
</dbReference>
<dbReference type="GO" id="GO:0032366">
    <property type="term" value="P:intracellular sterol transport"/>
    <property type="evidence" value="ECO:0007669"/>
    <property type="project" value="TreeGrafter"/>
</dbReference>
<dbReference type="InterPro" id="IPR011993">
    <property type="entry name" value="PH-like_dom_sf"/>
</dbReference>
<dbReference type="GO" id="GO:0005789">
    <property type="term" value="C:endoplasmic reticulum membrane"/>
    <property type="evidence" value="ECO:0007669"/>
    <property type="project" value="TreeGrafter"/>
</dbReference>
<feature type="region of interest" description="Disordered" evidence="6">
    <location>
        <begin position="367"/>
        <end position="429"/>
    </location>
</feature>
<dbReference type="InterPro" id="IPR004182">
    <property type="entry name" value="GRAM"/>
</dbReference>
<evidence type="ECO:0000313" key="10">
    <source>
        <dbReference type="Proteomes" id="UP000092555"/>
    </source>
</evidence>
<proteinExistence type="inferred from homology"/>
<comment type="caution">
    <text evidence="9">The sequence shown here is derived from an EMBL/GenBank/DDBJ whole genome shotgun (WGS) entry which is preliminary data.</text>
</comment>
<dbReference type="PANTHER" id="PTHR23319">
    <property type="entry name" value="GRAM DOMAIN CONTAINING 1B, ISOFORM E"/>
    <property type="match status" value="1"/>
</dbReference>
<dbReference type="PROSITE" id="PS51778">
    <property type="entry name" value="VAST"/>
    <property type="match status" value="1"/>
</dbReference>
<sequence length="778" mass="87047">MKTKHGASVESFDLTNSKDTVGKLQQLLVSIPLLSQNLEVSSNDISFARQLGTGDVSSLSTSNVHFEPKHISPIHILGDGDLSLVHFETKESLHKRSSYSTDESGKREPSPAETYNNTLLVSGTQDSKVVRRKSISNGSTVESLSSEPTIETDGTDCHTFNPSEFSNLELDHILESPSKLHVHPKKDKEFHNLFKKIPASEHLLADVSCALSKDILVHGKMYLSPNYICFNSNILGWVTNLVVPIQEIIQIEKKSTAVLFPNGMVIRTLHQKYVFATFLSRDTTFNMITQVWHNALQDNSADCFTKSRRSLSRRKPLSKKSTTKDLGNTDEMASAQSTKTSEDDQSLLHTSDANDITFLSKSSEKSKLKDMKRSTGVQDSSVLGTESDIDTDSIDGHKAPQPSLNDKTGESIFKGFPNPGPKRHSQTSFEHEKVDGEVEILQHTFNAPLGVVYNLLYGPDSSAFVKILEEGKNFDISKEKLTELDSQHKEREYSYTKPLSGPIGPKQTKCNITETLHHFDFASYCELEQVTKNLDVPLGNSFKVKTRFYFTWGPKNTTNLTVYTFVEWSAKSWIKLAVEKGSLDGQKSSMKVLTDTMTDVLRSGGSGTAKKKRRRNKSESQSARKAPEPSKQTPEPRSLYKQILEILDHIGQTIPIQIPMLNSTATGGVVLFFLSLLYSYILVSLMGGRSSGAPASKTVFLGNNKYVMMPSLEIYLNDEQFRKQNEAQLWNWISARTGEGNPDARHEKMYDEKYADENFKEIIRMTKKRIDVLCQGII</sequence>
<keyword evidence="10" id="KW-1185">Reference proteome</keyword>
<dbReference type="InterPro" id="IPR031968">
    <property type="entry name" value="VASt"/>
</dbReference>
<feature type="region of interest" description="Disordered" evidence="6">
    <location>
        <begin position="307"/>
        <end position="347"/>
    </location>
</feature>
<evidence type="ECO:0000313" key="9">
    <source>
        <dbReference type="EMBL" id="OBA20106.1"/>
    </source>
</evidence>
<feature type="region of interest" description="Disordered" evidence="6">
    <location>
        <begin position="600"/>
        <end position="636"/>
    </location>
</feature>
<accession>A0A1A0H7V5</accession>
<organism evidence="9 10">
    <name type="scientific">Metschnikowia bicuspidata var. bicuspidata NRRL YB-4993</name>
    <dbReference type="NCBI Taxonomy" id="869754"/>
    <lineage>
        <taxon>Eukaryota</taxon>
        <taxon>Fungi</taxon>
        <taxon>Dikarya</taxon>
        <taxon>Ascomycota</taxon>
        <taxon>Saccharomycotina</taxon>
        <taxon>Pichiomycetes</taxon>
        <taxon>Metschnikowiaceae</taxon>
        <taxon>Metschnikowia</taxon>
    </lineage>
</organism>
<comment type="subcellular location">
    <subcellularLocation>
        <location evidence="1">Membrane</location>
        <topology evidence="1">Single-pass membrane protein</topology>
    </subcellularLocation>
</comment>